<dbReference type="Gene3D" id="1.10.150.750">
    <property type="match status" value="1"/>
</dbReference>
<organism evidence="2 3">
    <name type="scientific">Enhydrobacter aerosaccus</name>
    <dbReference type="NCBI Taxonomy" id="225324"/>
    <lineage>
        <taxon>Bacteria</taxon>
        <taxon>Pseudomonadati</taxon>
        <taxon>Pseudomonadota</taxon>
        <taxon>Alphaproteobacteria</taxon>
        <taxon>Hyphomicrobiales</taxon>
        <taxon>Enhydrobacter</taxon>
    </lineage>
</organism>
<dbReference type="PANTHER" id="PTHR43316">
    <property type="entry name" value="HYDROLASE, HALOACID DELAHOGENASE-RELATED"/>
    <property type="match status" value="1"/>
</dbReference>
<sequence>MPLSGPKPRWLTFDCYGTLIQWDEGLLAAVDRILVKHAGSTVDAATLIQVYDRYEHELESEKPHRSFKDVAGSALQMAMEELKLAYAPEDIEILTGSISRMPPFPEVVETLGALRQQGFRLCIISNTDDDIIAGNVAQMGGHIDRVITAQQAQAYKPSRQIFAYAHRALGVTKDDVVHICASPHLDLVAARDIGFRAVWIDRGTGRKPLADYVSDETFPSLDHVARLFSTSPWSS</sequence>
<evidence type="ECO:0000256" key="1">
    <source>
        <dbReference type="ARBA" id="ARBA00022801"/>
    </source>
</evidence>
<dbReference type="InterPro" id="IPR036412">
    <property type="entry name" value="HAD-like_sf"/>
</dbReference>
<dbReference type="EMBL" id="FUWJ01000002">
    <property type="protein sequence ID" value="SJZ90122.1"/>
    <property type="molecule type" value="Genomic_DNA"/>
</dbReference>
<dbReference type="STRING" id="225324.SAMN02745126_02790"/>
<protein>
    <submittedName>
        <fullName evidence="2">2-haloacid dehalogenase</fullName>
    </submittedName>
</protein>
<dbReference type="Pfam" id="PF00702">
    <property type="entry name" value="Hydrolase"/>
    <property type="match status" value="1"/>
</dbReference>
<dbReference type="AlphaFoldDB" id="A0A1T4PF44"/>
<dbReference type="RefSeq" id="WP_085934436.1">
    <property type="nucleotide sequence ID" value="NZ_FUWJ01000002.1"/>
</dbReference>
<proteinExistence type="predicted"/>
<dbReference type="PANTHER" id="PTHR43316:SF9">
    <property type="entry name" value="ACID DEHALOGENASE, PUTATIVE (AFU_ORTHOLOGUE AFUA_6G14460)-RELATED"/>
    <property type="match status" value="1"/>
</dbReference>
<keyword evidence="3" id="KW-1185">Reference proteome</keyword>
<accession>A0A1T4PF44</accession>
<dbReference type="GO" id="GO:0019120">
    <property type="term" value="F:hydrolase activity, acting on acid halide bonds, in C-halide compounds"/>
    <property type="evidence" value="ECO:0007669"/>
    <property type="project" value="InterPro"/>
</dbReference>
<dbReference type="Proteomes" id="UP000190092">
    <property type="component" value="Unassembled WGS sequence"/>
</dbReference>
<evidence type="ECO:0000313" key="3">
    <source>
        <dbReference type="Proteomes" id="UP000190092"/>
    </source>
</evidence>
<reference evidence="3" key="1">
    <citation type="submission" date="2017-02" db="EMBL/GenBank/DDBJ databases">
        <authorList>
            <person name="Varghese N."/>
            <person name="Submissions S."/>
        </authorList>
    </citation>
    <scope>NUCLEOTIDE SEQUENCE [LARGE SCALE GENOMIC DNA]</scope>
    <source>
        <strain evidence="3">ATCC 27094</strain>
    </source>
</reference>
<keyword evidence="1" id="KW-0378">Hydrolase</keyword>
<dbReference type="NCBIfam" id="TIGR01493">
    <property type="entry name" value="HAD-SF-IA-v2"/>
    <property type="match status" value="1"/>
</dbReference>
<evidence type="ECO:0000313" key="2">
    <source>
        <dbReference type="EMBL" id="SJZ90122.1"/>
    </source>
</evidence>
<dbReference type="InterPro" id="IPR051540">
    <property type="entry name" value="S-2-haloacid_dehalogenase"/>
</dbReference>
<name>A0A1T4PF44_9HYPH</name>
<dbReference type="SFLD" id="SFLDS00003">
    <property type="entry name" value="Haloacid_Dehalogenase"/>
    <property type="match status" value="1"/>
</dbReference>
<dbReference type="NCBIfam" id="TIGR01428">
    <property type="entry name" value="HAD_type_II"/>
    <property type="match status" value="1"/>
</dbReference>
<gene>
    <name evidence="2" type="ORF">SAMN02745126_02790</name>
</gene>
<dbReference type="Gene3D" id="3.40.50.1000">
    <property type="entry name" value="HAD superfamily/HAD-like"/>
    <property type="match status" value="1"/>
</dbReference>
<dbReference type="SUPFAM" id="SSF56784">
    <property type="entry name" value="HAD-like"/>
    <property type="match status" value="1"/>
</dbReference>
<dbReference type="OrthoDB" id="9785638at2"/>
<dbReference type="InterPro" id="IPR006439">
    <property type="entry name" value="HAD-SF_hydro_IA"/>
</dbReference>
<dbReference type="InterPro" id="IPR006328">
    <property type="entry name" value="2-HAD"/>
</dbReference>
<dbReference type="SFLD" id="SFLDG01129">
    <property type="entry name" value="C1.5:_HAD__Beta-PGM__Phosphata"/>
    <property type="match status" value="1"/>
</dbReference>
<dbReference type="InterPro" id="IPR023214">
    <property type="entry name" value="HAD_sf"/>
</dbReference>